<evidence type="ECO:0000313" key="2">
    <source>
        <dbReference type="EMBL" id="MBR7830824.1"/>
    </source>
</evidence>
<dbReference type="PROSITE" id="PS51819">
    <property type="entry name" value="VOC"/>
    <property type="match status" value="2"/>
</dbReference>
<dbReference type="InterPro" id="IPR052164">
    <property type="entry name" value="Anthracycline_SecMetBiosynth"/>
</dbReference>
<dbReference type="PANTHER" id="PTHR33993">
    <property type="entry name" value="GLYOXALASE-RELATED"/>
    <property type="match status" value="1"/>
</dbReference>
<dbReference type="Proteomes" id="UP000676325">
    <property type="component" value="Unassembled WGS sequence"/>
</dbReference>
<protein>
    <submittedName>
        <fullName evidence="2">VOC family protein</fullName>
    </submittedName>
</protein>
<dbReference type="AlphaFoldDB" id="A0A941ENI4"/>
<feature type="domain" description="VOC" evidence="1">
    <location>
        <begin position="19"/>
        <end position="133"/>
    </location>
</feature>
<proteinExistence type="predicted"/>
<dbReference type="PANTHER" id="PTHR33993:SF14">
    <property type="entry name" value="GB|AAF24581.1"/>
    <property type="match status" value="1"/>
</dbReference>
<feature type="domain" description="VOC" evidence="1">
    <location>
        <begin position="147"/>
        <end position="262"/>
    </location>
</feature>
<evidence type="ECO:0000313" key="3">
    <source>
        <dbReference type="Proteomes" id="UP000676325"/>
    </source>
</evidence>
<organism evidence="2 3">
    <name type="scientific">Actinospica acidithermotolerans</name>
    <dbReference type="NCBI Taxonomy" id="2828514"/>
    <lineage>
        <taxon>Bacteria</taxon>
        <taxon>Bacillati</taxon>
        <taxon>Actinomycetota</taxon>
        <taxon>Actinomycetes</taxon>
        <taxon>Catenulisporales</taxon>
        <taxon>Actinospicaceae</taxon>
        <taxon>Actinospica</taxon>
    </lineage>
</organism>
<dbReference type="Gene3D" id="3.10.180.10">
    <property type="entry name" value="2,3-Dihydroxybiphenyl 1,2-Dioxygenase, domain 1"/>
    <property type="match status" value="2"/>
</dbReference>
<dbReference type="SUPFAM" id="SSF54593">
    <property type="entry name" value="Glyoxalase/Bleomycin resistance protein/Dihydroxybiphenyl dioxygenase"/>
    <property type="match status" value="2"/>
</dbReference>
<accession>A0A941ENI4</accession>
<name>A0A941ENI4_9ACTN</name>
<dbReference type="EMBL" id="JAGSOH010000159">
    <property type="protein sequence ID" value="MBR7830824.1"/>
    <property type="molecule type" value="Genomic_DNA"/>
</dbReference>
<dbReference type="InterPro" id="IPR004360">
    <property type="entry name" value="Glyas_Fos-R_dOase_dom"/>
</dbReference>
<reference evidence="2" key="1">
    <citation type="submission" date="2021-04" db="EMBL/GenBank/DDBJ databases">
        <title>Genome based classification of Actinospica acidithermotolerans sp. nov., an actinobacterium isolated from an Indonesian hot spring.</title>
        <authorList>
            <person name="Kusuma A.B."/>
            <person name="Putra K.E."/>
            <person name="Nafisah S."/>
            <person name="Loh J."/>
            <person name="Nouioui I."/>
            <person name="Goodfellow M."/>
        </authorList>
    </citation>
    <scope>NUCLEOTIDE SEQUENCE</scope>
    <source>
        <strain evidence="2">MGRD01-02</strain>
    </source>
</reference>
<dbReference type="RefSeq" id="WP_212521944.1">
    <property type="nucleotide sequence ID" value="NZ_JAGSOH010000159.1"/>
</dbReference>
<evidence type="ECO:0000259" key="1">
    <source>
        <dbReference type="PROSITE" id="PS51819"/>
    </source>
</evidence>
<keyword evidence="3" id="KW-1185">Reference proteome</keyword>
<dbReference type="InterPro" id="IPR029068">
    <property type="entry name" value="Glyas_Bleomycin-R_OHBP_Dase"/>
</dbReference>
<gene>
    <name evidence="2" type="ORF">KDK95_31260</name>
</gene>
<comment type="caution">
    <text evidence="2">The sequence shown here is derived from an EMBL/GenBank/DDBJ whole genome shotgun (WGS) entry which is preliminary data.</text>
</comment>
<dbReference type="Pfam" id="PF18029">
    <property type="entry name" value="Glyoxalase_6"/>
    <property type="match status" value="1"/>
</dbReference>
<dbReference type="Pfam" id="PF00903">
    <property type="entry name" value="Glyoxalase"/>
    <property type="match status" value="1"/>
</dbReference>
<dbReference type="InterPro" id="IPR041581">
    <property type="entry name" value="Glyoxalase_6"/>
</dbReference>
<dbReference type="InterPro" id="IPR037523">
    <property type="entry name" value="VOC_core"/>
</dbReference>
<sequence length="264" mass="28200">MTTAEGSDNMQQRTTALHTPCWTELSVPDPEAAKAFYGAVFGWHAQTDPRPEAGGYAMFLLDGAPVAAVSPMYDDSTPVAWSVCLSVSDAERTALQAAEHGGRTLMPPVDVFDLGRYGVLTDPEGASFSIWQANRFSGADIIGDPNALGWIELSTRDPKRALSFYPAVFGWSTHLSDFYTEWSIGGTHFGGLVDLNQMPAPAAEVPAHWKPYFRVDDVDAIAARAAGEGAGVLLPPTAVPGDDLRYSVLKDPQGAHFGIFAPAA</sequence>
<dbReference type="CDD" id="cd07247">
    <property type="entry name" value="SgaA_N_like"/>
    <property type="match status" value="2"/>
</dbReference>